<comment type="similarity">
    <text evidence="1">Belongs to the LysR transcriptional regulatory family.</text>
</comment>
<evidence type="ECO:0000256" key="2">
    <source>
        <dbReference type="ARBA" id="ARBA00023015"/>
    </source>
</evidence>
<evidence type="ECO:0000259" key="5">
    <source>
        <dbReference type="PROSITE" id="PS50931"/>
    </source>
</evidence>
<name>A0ABT6FRI6_9FLAO</name>
<keyword evidence="3" id="KW-0238">DNA-binding</keyword>
<dbReference type="Pfam" id="PF00126">
    <property type="entry name" value="HTH_1"/>
    <property type="match status" value="1"/>
</dbReference>
<sequence>MVNFEWYRTFKAVYETGTLTGAAQVLYASQPGVSLHINSLESYTGYQLFERTSRKMIPTERGKVLYNYIKDAVLKLEDAEQCFRKNSNSDTPTISIGMCMETFQYSIEPYISTLPFDAIIKFVEYKEAVIELEKGVLDLVVSAKKGLEKHFEYKAFSKERIVLIAGSKTPTGTFTNALAANSLSGIQKWLKQQVWYGTTGDMEHLRSFWNANFKKHPDFKCNYIVPNKSSIIRCLRNTNGIAVLPDFLCEEALKDQSVKLLWEGFEPIEQTLYLAKRKGNMYQKQLEYLENLFIEKMPVLAGV</sequence>
<dbReference type="PROSITE" id="PS50931">
    <property type="entry name" value="HTH_LYSR"/>
    <property type="match status" value="1"/>
</dbReference>
<dbReference type="InterPro" id="IPR000847">
    <property type="entry name" value="LysR_HTH_N"/>
</dbReference>
<dbReference type="PANTHER" id="PTHR30126:SF40">
    <property type="entry name" value="HTH-TYPE TRANSCRIPTIONAL REGULATOR GLTR"/>
    <property type="match status" value="1"/>
</dbReference>
<reference evidence="6" key="1">
    <citation type="submission" date="2022-11" db="EMBL/GenBank/DDBJ databases">
        <title>High-quality draft genome sequence of Galbibacter sp. strain CMA-7.</title>
        <authorList>
            <person name="Wei L."/>
            <person name="Dong C."/>
            <person name="Shao Z."/>
        </authorList>
    </citation>
    <scope>NUCLEOTIDE SEQUENCE</scope>
    <source>
        <strain evidence="6">CMA-7</strain>
    </source>
</reference>
<keyword evidence="7" id="KW-1185">Reference proteome</keyword>
<dbReference type="InterPro" id="IPR036390">
    <property type="entry name" value="WH_DNA-bd_sf"/>
</dbReference>
<gene>
    <name evidence="6" type="ORF">OSR52_08375</name>
</gene>
<dbReference type="PRINTS" id="PR00039">
    <property type="entry name" value="HTHLYSR"/>
</dbReference>
<dbReference type="Proteomes" id="UP001153642">
    <property type="component" value="Unassembled WGS sequence"/>
</dbReference>
<evidence type="ECO:0000313" key="7">
    <source>
        <dbReference type="Proteomes" id="UP001153642"/>
    </source>
</evidence>
<feature type="domain" description="HTH lysR-type" evidence="5">
    <location>
        <begin position="2"/>
        <end position="59"/>
    </location>
</feature>
<evidence type="ECO:0000256" key="3">
    <source>
        <dbReference type="ARBA" id="ARBA00023125"/>
    </source>
</evidence>
<protein>
    <submittedName>
        <fullName evidence="6">LysR family transcriptional regulator</fullName>
    </submittedName>
</protein>
<dbReference type="SUPFAM" id="SSF46785">
    <property type="entry name" value="Winged helix' DNA-binding domain"/>
    <property type="match status" value="1"/>
</dbReference>
<dbReference type="SUPFAM" id="SSF53850">
    <property type="entry name" value="Periplasmic binding protein-like II"/>
    <property type="match status" value="1"/>
</dbReference>
<dbReference type="Gene3D" id="1.10.10.10">
    <property type="entry name" value="Winged helix-like DNA-binding domain superfamily/Winged helix DNA-binding domain"/>
    <property type="match status" value="1"/>
</dbReference>
<dbReference type="InterPro" id="IPR036388">
    <property type="entry name" value="WH-like_DNA-bd_sf"/>
</dbReference>
<organism evidence="6 7">
    <name type="scientific">Galbibacter pacificus</name>
    <dbReference type="NCBI Taxonomy" id="2996052"/>
    <lineage>
        <taxon>Bacteria</taxon>
        <taxon>Pseudomonadati</taxon>
        <taxon>Bacteroidota</taxon>
        <taxon>Flavobacteriia</taxon>
        <taxon>Flavobacteriales</taxon>
        <taxon>Flavobacteriaceae</taxon>
        <taxon>Galbibacter</taxon>
    </lineage>
</organism>
<dbReference type="PANTHER" id="PTHR30126">
    <property type="entry name" value="HTH-TYPE TRANSCRIPTIONAL REGULATOR"/>
    <property type="match status" value="1"/>
</dbReference>
<comment type="caution">
    <text evidence="6">The sequence shown here is derived from an EMBL/GenBank/DDBJ whole genome shotgun (WGS) entry which is preliminary data.</text>
</comment>
<dbReference type="InterPro" id="IPR005119">
    <property type="entry name" value="LysR_subst-bd"/>
</dbReference>
<evidence type="ECO:0000256" key="4">
    <source>
        <dbReference type="ARBA" id="ARBA00023163"/>
    </source>
</evidence>
<accession>A0ABT6FRI6</accession>
<dbReference type="EMBL" id="JAPMUA010000003">
    <property type="protein sequence ID" value="MDG3585885.1"/>
    <property type="molecule type" value="Genomic_DNA"/>
</dbReference>
<proteinExistence type="inferred from homology"/>
<dbReference type="Pfam" id="PF03466">
    <property type="entry name" value="LysR_substrate"/>
    <property type="match status" value="1"/>
</dbReference>
<keyword evidence="2" id="KW-0805">Transcription regulation</keyword>
<keyword evidence="4" id="KW-0804">Transcription</keyword>
<dbReference type="RefSeq" id="WP_277900199.1">
    <property type="nucleotide sequence ID" value="NZ_JAPMUA010000003.1"/>
</dbReference>
<evidence type="ECO:0000313" key="6">
    <source>
        <dbReference type="EMBL" id="MDG3585885.1"/>
    </source>
</evidence>
<evidence type="ECO:0000256" key="1">
    <source>
        <dbReference type="ARBA" id="ARBA00009437"/>
    </source>
</evidence>